<dbReference type="EMBL" id="JBHUMX010000014">
    <property type="protein sequence ID" value="MFD2628492.1"/>
    <property type="molecule type" value="Genomic_DNA"/>
</dbReference>
<reference evidence="3" key="1">
    <citation type="journal article" date="2019" name="Int. J. Syst. Evol. Microbiol.">
        <title>The Global Catalogue of Microorganisms (GCM) 10K type strain sequencing project: providing services to taxonomists for standard genome sequencing and annotation.</title>
        <authorList>
            <consortium name="The Broad Institute Genomics Platform"/>
            <consortium name="The Broad Institute Genome Sequencing Center for Infectious Disease"/>
            <person name="Wu L."/>
            <person name="Ma J."/>
        </authorList>
    </citation>
    <scope>NUCLEOTIDE SEQUENCE [LARGE SCALE GENOMIC DNA]</scope>
    <source>
        <strain evidence="3">TISTR 1858</strain>
    </source>
</reference>
<evidence type="ECO:0000313" key="2">
    <source>
        <dbReference type="EMBL" id="MFD2628492.1"/>
    </source>
</evidence>
<comment type="caution">
    <text evidence="2">The sequence shown here is derived from an EMBL/GenBank/DDBJ whole genome shotgun (WGS) entry which is preliminary data.</text>
</comment>
<keyword evidence="1" id="KW-0812">Transmembrane</keyword>
<accession>A0ABW5PYP4</accession>
<gene>
    <name evidence="2" type="ORF">ACFSUN_06790</name>
</gene>
<keyword evidence="1" id="KW-1133">Transmembrane helix</keyword>
<keyword evidence="3" id="KW-1185">Reference proteome</keyword>
<evidence type="ECO:0000313" key="3">
    <source>
        <dbReference type="Proteomes" id="UP001597451"/>
    </source>
</evidence>
<protein>
    <submittedName>
        <fullName evidence="2">Uncharacterized protein</fullName>
    </submittedName>
</protein>
<proteinExistence type="predicted"/>
<dbReference type="RefSeq" id="WP_379561206.1">
    <property type="nucleotide sequence ID" value="NZ_CP085256.1"/>
</dbReference>
<name>A0ABW5PYP4_9BACI</name>
<feature type="transmembrane region" description="Helical" evidence="1">
    <location>
        <begin position="12"/>
        <end position="32"/>
    </location>
</feature>
<evidence type="ECO:0000256" key="1">
    <source>
        <dbReference type="SAM" id="Phobius"/>
    </source>
</evidence>
<organism evidence="2 3">
    <name type="scientific">Oceanobacillus kapialis</name>
    <dbReference type="NCBI Taxonomy" id="481353"/>
    <lineage>
        <taxon>Bacteria</taxon>
        <taxon>Bacillati</taxon>
        <taxon>Bacillota</taxon>
        <taxon>Bacilli</taxon>
        <taxon>Bacillales</taxon>
        <taxon>Bacillaceae</taxon>
        <taxon>Oceanobacillus</taxon>
    </lineage>
</organism>
<keyword evidence="1" id="KW-0472">Membrane</keyword>
<sequence>MKQNGKAYWRESLECFLFITLFMALFLTVFVISGRLNGMDWLNYFDHFKWTFNTEFFKDLMQSWK</sequence>
<dbReference type="Proteomes" id="UP001597451">
    <property type="component" value="Unassembled WGS sequence"/>
</dbReference>